<gene>
    <name evidence="1" type="ORF">J4E00_21655</name>
</gene>
<protein>
    <recommendedName>
        <fullName evidence="3">Alpha/beta hydrolase</fullName>
    </recommendedName>
</protein>
<evidence type="ECO:0008006" key="3">
    <source>
        <dbReference type="Google" id="ProtNLM"/>
    </source>
</evidence>
<sequence length="447" mass="46957">MDNLQGFPYFPVEFAKDGSPAQPAQVDALLDGLKAQPTTDLIVLSHGWNNDMAEARDLYQRFLGCVRPLLDDPQDSLGLAGRRFAVLGVLWPSKKFADAQLIPSGAAGFDSPVTNTMLVAELERLKGTFDAPDADAKLTRAQALVPQLDSDPAQNEFAQLLKEVLPPAPPVPGLESAADFMAMDGTDMFATLSIPPPATDLQLPDDGSLNSSISASTAPDVDHAAGIGSSLFGGIKAAAMNVLNLTTYYQMKDRAGTVGQGGVNAVLRRVRQELPAVRLHLVGHSFGCRLLSAAVAGADAAHSVMADSMTLLQGAFSHYGFSGSYDDGGHAGFFRRVVSDKLVAGPIVVSHTRNDSAVGTMYPLASRLAGQVGQGLGDANDKFGGLGSNGAQKTTEATDGLLEDVGFAYPFGSGQIYNLRADTYISGHSDICHPQTAYAFLKAVTTV</sequence>
<organism evidence="1 2">
    <name type="scientific">Hymenobacter negativus</name>
    <dbReference type="NCBI Taxonomy" id="2795026"/>
    <lineage>
        <taxon>Bacteria</taxon>
        <taxon>Pseudomonadati</taxon>
        <taxon>Bacteroidota</taxon>
        <taxon>Cytophagia</taxon>
        <taxon>Cytophagales</taxon>
        <taxon>Hymenobacteraceae</taxon>
        <taxon>Hymenobacter</taxon>
    </lineage>
</organism>
<dbReference type="SUPFAM" id="SSF53474">
    <property type="entry name" value="alpha/beta-Hydrolases"/>
    <property type="match status" value="1"/>
</dbReference>
<accession>A0ABS3QKB0</accession>
<dbReference type="EMBL" id="JAGETZ010000012">
    <property type="protein sequence ID" value="MBO2011686.1"/>
    <property type="molecule type" value="Genomic_DNA"/>
</dbReference>
<reference evidence="1 2" key="1">
    <citation type="submission" date="2021-03" db="EMBL/GenBank/DDBJ databases">
        <authorList>
            <person name="Kim M.K."/>
        </authorList>
    </citation>
    <scope>NUCLEOTIDE SEQUENCE [LARGE SCALE GENOMIC DNA]</scope>
    <source>
        <strain evidence="1 2">BT442</strain>
    </source>
</reference>
<dbReference type="RefSeq" id="WP_208177378.1">
    <property type="nucleotide sequence ID" value="NZ_JAGETZ010000012.1"/>
</dbReference>
<dbReference type="Proteomes" id="UP000664369">
    <property type="component" value="Unassembled WGS sequence"/>
</dbReference>
<dbReference type="InterPro" id="IPR029058">
    <property type="entry name" value="AB_hydrolase_fold"/>
</dbReference>
<comment type="caution">
    <text evidence="1">The sequence shown here is derived from an EMBL/GenBank/DDBJ whole genome shotgun (WGS) entry which is preliminary data.</text>
</comment>
<keyword evidence="2" id="KW-1185">Reference proteome</keyword>
<evidence type="ECO:0000313" key="1">
    <source>
        <dbReference type="EMBL" id="MBO2011686.1"/>
    </source>
</evidence>
<proteinExistence type="predicted"/>
<name>A0ABS3QKB0_9BACT</name>
<evidence type="ECO:0000313" key="2">
    <source>
        <dbReference type="Proteomes" id="UP000664369"/>
    </source>
</evidence>